<dbReference type="GO" id="GO:0009307">
    <property type="term" value="P:DNA restriction-modification system"/>
    <property type="evidence" value="ECO:0007669"/>
    <property type="project" value="UniProtKB-KW"/>
</dbReference>
<evidence type="ECO:0000256" key="2">
    <source>
        <dbReference type="ARBA" id="ARBA00022747"/>
    </source>
</evidence>
<dbReference type="InterPro" id="IPR044946">
    <property type="entry name" value="Restrct_endonuc_typeI_TRD_sf"/>
</dbReference>
<evidence type="ECO:0000256" key="3">
    <source>
        <dbReference type="ARBA" id="ARBA00023125"/>
    </source>
</evidence>
<dbReference type="PANTHER" id="PTHR30408">
    <property type="entry name" value="TYPE-1 RESTRICTION ENZYME ECOKI SPECIFICITY PROTEIN"/>
    <property type="match status" value="1"/>
</dbReference>
<reference evidence="6 7" key="1">
    <citation type="journal article" date="2008" name="BMC Genomics">
        <title>Acidithiobacillus ferrooxidans metabolism: from genome sequence to industrial applications.</title>
        <authorList>
            <person name="Valdes J."/>
            <person name="Pedroso I."/>
            <person name="Quatrini R."/>
            <person name="Dodson R.J."/>
            <person name="Tettelin H."/>
            <person name="Blake R.II."/>
            <person name="Eisen J.A."/>
            <person name="Holmes D.S."/>
        </authorList>
    </citation>
    <scope>NUCLEOTIDE SEQUENCE [LARGE SCALE GENOMIC DNA]</scope>
    <source>
        <strain evidence="7">ATCC 23270 / DSM 14882 / CIP 104768 / NCIMB 8455</strain>
    </source>
</reference>
<dbReference type="PANTHER" id="PTHR30408:SF12">
    <property type="entry name" value="TYPE I RESTRICTION ENZYME MJAVIII SPECIFICITY SUBUNIT"/>
    <property type="match status" value="1"/>
</dbReference>
<feature type="domain" description="Type I restriction modification DNA specificity" evidence="5">
    <location>
        <begin position="204"/>
        <end position="373"/>
    </location>
</feature>
<sequence>MRDGWHVEPLSKVCQLINRGISPVYLDDGGTAVLNQKCIRDHSINYDLGRRHCVTTKRVSADKLVRVGDVLVNSTGTGTLGRVAQVRDEPHEPTTVDSHVTIVRPKDGLFFPEFFGYALIAIENQIQEGGEGCGGQTELARSKLANDYHVSFPTSIPEQRRIVAILDEAFEGIATAKANAEKNLQNAREVFESHLNAVFSQRGEGWVEKRLDEVGKTQTGSTPKASEPENLGKHIPFVKPGDFKPDGSITYDNEGLSQNGAAKARLVMAPSAIMVCIGATIGKSAYANRIIATNQQINSLTPATGISAKMVYYQMITVDFQRRVHENAGQATLPIINKSKWSSLSIFIPPTVDEQNHIVARLDNLHEETQRLESLYQKKLIALDELKQSLLHQAFNGDL</sequence>
<dbReference type="CDD" id="cd17293">
    <property type="entry name" value="RMtype1_S_Ppo21ORF8840P_TRD1-CR1_like"/>
    <property type="match status" value="1"/>
</dbReference>
<keyword evidence="3" id="KW-0238">DNA-binding</keyword>
<dbReference type="PaxDb" id="243159-AFE_1576"/>
<dbReference type="AlphaFoldDB" id="B7JAF2"/>
<dbReference type="Proteomes" id="UP000001362">
    <property type="component" value="Chromosome"/>
</dbReference>
<dbReference type="InterPro" id="IPR052021">
    <property type="entry name" value="Type-I_RS_S_subunit"/>
</dbReference>
<evidence type="ECO:0000256" key="1">
    <source>
        <dbReference type="ARBA" id="ARBA00010923"/>
    </source>
</evidence>
<organism evidence="6 7">
    <name type="scientific">Acidithiobacillus ferrooxidans (strain ATCC 23270 / DSM 14882 / CIP 104768 / NCIMB 8455)</name>
    <name type="common">Ferrobacillus ferrooxidans (strain ATCC 23270)</name>
    <dbReference type="NCBI Taxonomy" id="243159"/>
    <lineage>
        <taxon>Bacteria</taxon>
        <taxon>Pseudomonadati</taxon>
        <taxon>Pseudomonadota</taxon>
        <taxon>Acidithiobacillia</taxon>
        <taxon>Acidithiobacillales</taxon>
        <taxon>Acidithiobacillaceae</taxon>
        <taxon>Acidithiobacillus</taxon>
    </lineage>
</organism>
<gene>
    <name evidence="6" type="ordered locus">AFE_1576</name>
</gene>
<evidence type="ECO:0000313" key="7">
    <source>
        <dbReference type="Proteomes" id="UP000001362"/>
    </source>
</evidence>
<dbReference type="SUPFAM" id="SSF116734">
    <property type="entry name" value="DNA methylase specificity domain"/>
    <property type="match status" value="2"/>
</dbReference>
<evidence type="ECO:0000259" key="5">
    <source>
        <dbReference type="Pfam" id="PF01420"/>
    </source>
</evidence>
<evidence type="ECO:0000256" key="4">
    <source>
        <dbReference type="SAM" id="MobiDB-lite"/>
    </source>
</evidence>
<dbReference type="eggNOG" id="COG0732">
    <property type="taxonomic scope" value="Bacteria"/>
</dbReference>
<proteinExistence type="inferred from homology"/>
<protein>
    <submittedName>
        <fullName evidence="6">Type I restriction-modification system, S subunit</fullName>
    </submittedName>
</protein>
<keyword evidence="2" id="KW-0680">Restriction system</keyword>
<accession>B7JAF2</accession>
<comment type="similarity">
    <text evidence="1">Belongs to the type-I restriction system S methylase family.</text>
</comment>
<dbReference type="InterPro" id="IPR000055">
    <property type="entry name" value="Restrct_endonuc_typeI_TRD"/>
</dbReference>
<dbReference type="REBASE" id="19578">
    <property type="entry name" value="S.AfeAORF1577P"/>
</dbReference>
<dbReference type="KEGG" id="afr:AFE_1576"/>
<dbReference type="Gene3D" id="3.90.220.20">
    <property type="entry name" value="DNA methylase specificity domains"/>
    <property type="match status" value="2"/>
</dbReference>
<name>B7JAF2_ACIF2</name>
<dbReference type="HOGENOM" id="CLU_021095_2_1_6"/>
<dbReference type="EMBL" id="CP001219">
    <property type="protein sequence ID" value="ACK79365.1"/>
    <property type="molecule type" value="Genomic_DNA"/>
</dbReference>
<feature type="region of interest" description="Disordered" evidence="4">
    <location>
        <begin position="215"/>
        <end position="237"/>
    </location>
</feature>
<dbReference type="Pfam" id="PF01420">
    <property type="entry name" value="Methylase_S"/>
    <property type="match status" value="1"/>
</dbReference>
<dbReference type="GO" id="GO:0003677">
    <property type="term" value="F:DNA binding"/>
    <property type="evidence" value="ECO:0007669"/>
    <property type="project" value="UniProtKB-KW"/>
</dbReference>
<dbReference type="STRING" id="243159.AFE_1576"/>
<evidence type="ECO:0000313" key="6">
    <source>
        <dbReference type="EMBL" id="ACK79365.1"/>
    </source>
</evidence>
<keyword evidence="7" id="KW-1185">Reference proteome</keyword>